<feature type="transmembrane region" description="Helical" evidence="6">
    <location>
        <begin position="12"/>
        <end position="30"/>
    </location>
</feature>
<feature type="transmembrane region" description="Helical" evidence="6">
    <location>
        <begin position="277"/>
        <end position="299"/>
    </location>
</feature>
<evidence type="ECO:0000313" key="8">
    <source>
        <dbReference type="Proteomes" id="UP001235760"/>
    </source>
</evidence>
<reference evidence="7 8" key="1">
    <citation type="submission" date="2023-08" db="EMBL/GenBank/DDBJ databases">
        <authorList>
            <person name="Roldan D.M."/>
            <person name="Menes R.J."/>
        </authorList>
    </citation>
    <scope>NUCLEOTIDE SEQUENCE [LARGE SCALE GENOMIC DNA]</scope>
    <source>
        <strain evidence="7 8">CCM 2812</strain>
    </source>
</reference>
<evidence type="ECO:0000256" key="4">
    <source>
        <dbReference type="ARBA" id="ARBA00022989"/>
    </source>
</evidence>
<comment type="subcellular location">
    <subcellularLocation>
        <location evidence="1">Membrane</location>
        <topology evidence="1">Multi-pass membrane protein</topology>
    </subcellularLocation>
</comment>
<feature type="transmembrane region" description="Helical" evidence="6">
    <location>
        <begin position="108"/>
        <end position="132"/>
    </location>
</feature>
<feature type="transmembrane region" description="Helical" evidence="6">
    <location>
        <begin position="311"/>
        <end position="333"/>
    </location>
</feature>
<dbReference type="CDD" id="cd06176">
    <property type="entry name" value="MFS_BCD_PucC-like"/>
    <property type="match status" value="1"/>
</dbReference>
<dbReference type="PIRSF" id="PIRSF016565">
    <property type="entry name" value="PucC"/>
    <property type="match status" value="1"/>
</dbReference>
<dbReference type="PANTHER" id="PTHR23538">
    <property type="entry name" value="44.5 KD BACTERIOCHLOROPHYLL SYNTHASE SUBUNIT"/>
    <property type="match status" value="1"/>
</dbReference>
<evidence type="ECO:0000256" key="1">
    <source>
        <dbReference type="ARBA" id="ARBA00004141"/>
    </source>
</evidence>
<dbReference type="InterPro" id="IPR004896">
    <property type="entry name" value="PucC-rel"/>
</dbReference>
<evidence type="ECO:0000313" key="7">
    <source>
        <dbReference type="EMBL" id="MDP4301381.1"/>
    </source>
</evidence>
<keyword evidence="5 6" id="KW-0472">Membrane</keyword>
<proteinExistence type="inferred from homology"/>
<dbReference type="PANTHER" id="PTHR23538:SF1">
    <property type="entry name" value="44.5 KD BACTERIOCHLOROPHYLL SYNTHASE SUBUNIT"/>
    <property type="match status" value="1"/>
</dbReference>
<comment type="caution">
    <text evidence="7">The sequence shown here is derived from an EMBL/GenBank/DDBJ whole genome shotgun (WGS) entry which is preliminary data.</text>
</comment>
<evidence type="ECO:0000256" key="2">
    <source>
        <dbReference type="ARBA" id="ARBA00008412"/>
    </source>
</evidence>
<feature type="transmembrane region" description="Helical" evidence="6">
    <location>
        <begin position="238"/>
        <end position="257"/>
    </location>
</feature>
<comment type="similarity">
    <text evidence="2">Belongs to the PucC family.</text>
</comment>
<sequence>MSGPQRFGWGGIARVGLVQAAIGAIVVLTTSTLNRVMVVELALPALLPGLLLALHHVVQVSRPRMGHGSDASRRRTPWILAGMLMLAFGGLLATLATTWMGAHRSAGIALAVLAFVLIGLGVAAAGTSLLALLAQRVVPERRAAAATTVWIMMIAGFVVTAGTAGHFLDPYSPQRLLWVSTAVCSAALALTVLALAGLEGRAVVTGPEAGTGPVPAAAPPSTFRAALREAWNEPAARGFTVFVFVSMLAYSAQDLILEPFVGTVFGLTPGGSTQLSGVQHGGTLMGMLLAAAAGSRFGGRDWGSLRSWARGGCLASALTLIGLAASAWAGPAWPLRANVFLLGVATGAFSIAAIGSMMRLAGASGPGREGLRMGLWGAAQAIAFALGGVVGTGLSDLARWWLGSPALAYGGVFLIEAALFVWASRLVHAVEPADPAPARRLSVTPRSAHEAAVLS</sequence>
<feature type="transmembrane region" description="Helical" evidence="6">
    <location>
        <begin position="400"/>
        <end position="422"/>
    </location>
</feature>
<evidence type="ECO:0000256" key="3">
    <source>
        <dbReference type="ARBA" id="ARBA00022692"/>
    </source>
</evidence>
<feature type="transmembrane region" description="Helical" evidence="6">
    <location>
        <begin position="144"/>
        <end position="164"/>
    </location>
</feature>
<feature type="transmembrane region" description="Helical" evidence="6">
    <location>
        <begin position="339"/>
        <end position="361"/>
    </location>
</feature>
<feature type="transmembrane region" description="Helical" evidence="6">
    <location>
        <begin position="36"/>
        <end position="58"/>
    </location>
</feature>
<evidence type="ECO:0000256" key="5">
    <source>
        <dbReference type="ARBA" id="ARBA00023136"/>
    </source>
</evidence>
<keyword evidence="4 6" id="KW-1133">Transmembrane helix</keyword>
<feature type="transmembrane region" description="Helical" evidence="6">
    <location>
        <begin position="78"/>
        <end position="102"/>
    </location>
</feature>
<keyword evidence="8" id="KW-1185">Reference proteome</keyword>
<dbReference type="Gene3D" id="1.20.1250.20">
    <property type="entry name" value="MFS general substrate transporter like domains"/>
    <property type="match status" value="2"/>
</dbReference>
<dbReference type="SUPFAM" id="SSF103473">
    <property type="entry name" value="MFS general substrate transporter"/>
    <property type="match status" value="1"/>
</dbReference>
<dbReference type="Proteomes" id="UP001235760">
    <property type="component" value="Unassembled WGS sequence"/>
</dbReference>
<dbReference type="InterPro" id="IPR036259">
    <property type="entry name" value="MFS_trans_sf"/>
</dbReference>
<protein>
    <submittedName>
        <fullName evidence="7">BCD family MFS transporter</fullName>
    </submittedName>
</protein>
<dbReference type="EMBL" id="JAUZEE010000006">
    <property type="protein sequence ID" value="MDP4301381.1"/>
    <property type="molecule type" value="Genomic_DNA"/>
</dbReference>
<dbReference type="Pfam" id="PF03209">
    <property type="entry name" value="PUCC"/>
    <property type="match status" value="1"/>
</dbReference>
<organism evidence="7 8">
    <name type="scientific">Leptothrix discophora</name>
    <dbReference type="NCBI Taxonomy" id="89"/>
    <lineage>
        <taxon>Bacteria</taxon>
        <taxon>Pseudomonadati</taxon>
        <taxon>Pseudomonadota</taxon>
        <taxon>Betaproteobacteria</taxon>
        <taxon>Burkholderiales</taxon>
        <taxon>Sphaerotilaceae</taxon>
        <taxon>Leptothrix</taxon>
    </lineage>
</organism>
<dbReference type="InterPro" id="IPR026036">
    <property type="entry name" value="PucC"/>
</dbReference>
<feature type="transmembrane region" description="Helical" evidence="6">
    <location>
        <begin position="176"/>
        <end position="198"/>
    </location>
</feature>
<name>A0ABT9G4G0_LEPDI</name>
<accession>A0ABT9G4G0</accession>
<dbReference type="RefSeq" id="WP_305749938.1">
    <property type="nucleotide sequence ID" value="NZ_JAUZEE010000006.1"/>
</dbReference>
<evidence type="ECO:0000256" key="6">
    <source>
        <dbReference type="SAM" id="Phobius"/>
    </source>
</evidence>
<keyword evidence="3 6" id="KW-0812">Transmembrane</keyword>
<gene>
    <name evidence="7" type="ORF">Q8X39_12095</name>
</gene>
<feature type="transmembrane region" description="Helical" evidence="6">
    <location>
        <begin position="373"/>
        <end position="394"/>
    </location>
</feature>